<feature type="region of interest" description="Disordered" evidence="1">
    <location>
        <begin position="45"/>
        <end position="68"/>
    </location>
</feature>
<name>A0AAE0GHC1_9CHLO</name>
<dbReference type="EMBL" id="LGRX02005702">
    <property type="protein sequence ID" value="KAK3277995.1"/>
    <property type="molecule type" value="Genomic_DNA"/>
</dbReference>
<gene>
    <name evidence="2" type="ORF">CYMTET_14043</name>
</gene>
<evidence type="ECO:0000313" key="3">
    <source>
        <dbReference type="Proteomes" id="UP001190700"/>
    </source>
</evidence>
<organism evidence="2 3">
    <name type="scientific">Cymbomonas tetramitiformis</name>
    <dbReference type="NCBI Taxonomy" id="36881"/>
    <lineage>
        <taxon>Eukaryota</taxon>
        <taxon>Viridiplantae</taxon>
        <taxon>Chlorophyta</taxon>
        <taxon>Pyramimonadophyceae</taxon>
        <taxon>Pyramimonadales</taxon>
        <taxon>Pyramimonadaceae</taxon>
        <taxon>Cymbomonas</taxon>
    </lineage>
</organism>
<sequence length="460" mass="52423">MRLRAGDDLAAKFRRRFGCVGDCLPMAETEVHEFVVGDEIEEFFESSSVEEDTDESGQSERPSRLSRALSHKEIVTKELRRIGSLSAHALDPETVGVIWHAQIYENDFQDTKSCTPTGDLKPRRPVPHMREGEFFSSLIKTEDGNWMFPGELNGWPGLAMLKVFSITGKTRKLIGGGDIKRVWHAPAEGQSGQPPEYPKGKYSSVRVTLHAPLWSLTGWSEDSPGFVFWFAAQLDAGPKLSHGVKMLDMLRDSTQLASAGNVSECVRAHVFVHRYAKKVERPKDLLTYHAGVLLEWSHQRFTTVVELAWWNGLGGYNGKSNWYDDRDSGDTALFEAMPAGMKAPWRDDRAEIRVLDVPAKNAQEFESYLNKYTGVEARFLDPKIHCSGNIRLTHRSQPDIFRYLINYVSRDGRYNEKFRNCQTFAADFYGFLTGTKDSEPYHEVCRLFYKNRSYLFLYDS</sequence>
<keyword evidence="3" id="KW-1185">Reference proteome</keyword>
<evidence type="ECO:0000256" key="1">
    <source>
        <dbReference type="SAM" id="MobiDB-lite"/>
    </source>
</evidence>
<accession>A0AAE0GHC1</accession>
<evidence type="ECO:0000313" key="2">
    <source>
        <dbReference type="EMBL" id="KAK3277995.1"/>
    </source>
</evidence>
<protein>
    <submittedName>
        <fullName evidence="2">Uncharacterized protein</fullName>
    </submittedName>
</protein>
<comment type="caution">
    <text evidence="2">The sequence shown here is derived from an EMBL/GenBank/DDBJ whole genome shotgun (WGS) entry which is preliminary data.</text>
</comment>
<reference evidence="2 3" key="1">
    <citation type="journal article" date="2015" name="Genome Biol. Evol.">
        <title>Comparative Genomics of a Bacterivorous Green Alga Reveals Evolutionary Causalities and Consequences of Phago-Mixotrophic Mode of Nutrition.</title>
        <authorList>
            <person name="Burns J.A."/>
            <person name="Paasch A."/>
            <person name="Narechania A."/>
            <person name="Kim E."/>
        </authorList>
    </citation>
    <scope>NUCLEOTIDE SEQUENCE [LARGE SCALE GENOMIC DNA]</scope>
    <source>
        <strain evidence="2 3">PLY_AMNH</strain>
    </source>
</reference>
<dbReference type="Proteomes" id="UP001190700">
    <property type="component" value="Unassembled WGS sequence"/>
</dbReference>
<dbReference type="AlphaFoldDB" id="A0AAE0GHC1"/>
<feature type="compositionally biased region" description="Acidic residues" evidence="1">
    <location>
        <begin position="45"/>
        <end position="57"/>
    </location>
</feature>
<proteinExistence type="predicted"/>